<dbReference type="PANTHER" id="PTHR12850">
    <property type="entry name" value="40S RIBOSOMAL PROTEIN S25"/>
    <property type="match status" value="1"/>
</dbReference>
<dbReference type="KEGG" id="tua:125523355"/>
<feature type="region of interest" description="Disordered" evidence="5">
    <location>
        <begin position="1"/>
        <end position="36"/>
    </location>
</feature>
<organism evidence="6 7">
    <name type="scientific">Triticum urartu</name>
    <name type="common">Red wild einkorn</name>
    <name type="synonym">Crithodium urartu</name>
    <dbReference type="NCBI Taxonomy" id="4572"/>
    <lineage>
        <taxon>Eukaryota</taxon>
        <taxon>Viridiplantae</taxon>
        <taxon>Streptophyta</taxon>
        <taxon>Embryophyta</taxon>
        <taxon>Tracheophyta</taxon>
        <taxon>Spermatophyta</taxon>
        <taxon>Magnoliopsida</taxon>
        <taxon>Liliopsida</taxon>
        <taxon>Poales</taxon>
        <taxon>Poaceae</taxon>
        <taxon>BOP clade</taxon>
        <taxon>Pooideae</taxon>
        <taxon>Triticodae</taxon>
        <taxon>Triticeae</taxon>
        <taxon>Triticinae</taxon>
        <taxon>Triticum</taxon>
    </lineage>
</organism>
<protein>
    <recommendedName>
        <fullName evidence="4">40S ribosomal protein S25</fullName>
    </recommendedName>
</protein>
<feature type="compositionally biased region" description="Basic residues" evidence="5">
    <location>
        <begin position="22"/>
        <end position="31"/>
    </location>
</feature>
<reference evidence="6" key="2">
    <citation type="submission" date="2018-03" db="EMBL/GenBank/DDBJ databases">
        <title>The Triticum urartu genome reveals the dynamic nature of wheat genome evolution.</title>
        <authorList>
            <person name="Ling H."/>
            <person name="Ma B."/>
            <person name="Shi X."/>
            <person name="Liu H."/>
            <person name="Dong L."/>
            <person name="Sun H."/>
            <person name="Cao Y."/>
            <person name="Gao Q."/>
            <person name="Zheng S."/>
            <person name="Li Y."/>
            <person name="Yu Y."/>
            <person name="Du H."/>
            <person name="Qi M."/>
            <person name="Li Y."/>
            <person name="Yu H."/>
            <person name="Cui Y."/>
            <person name="Wang N."/>
            <person name="Chen C."/>
            <person name="Wu H."/>
            <person name="Zhao Y."/>
            <person name="Zhang J."/>
            <person name="Li Y."/>
            <person name="Zhou W."/>
            <person name="Zhang B."/>
            <person name="Hu W."/>
            <person name="Eijk M."/>
            <person name="Tang J."/>
            <person name="Witsenboer H."/>
            <person name="Zhao S."/>
            <person name="Li Z."/>
            <person name="Zhang A."/>
            <person name="Wang D."/>
            <person name="Liang C."/>
        </authorList>
    </citation>
    <scope>NUCLEOTIDE SEQUENCE [LARGE SCALE GENOMIC DNA]</scope>
    <source>
        <strain evidence="6">cv. G1812</strain>
    </source>
</reference>
<dbReference type="FunFam" id="3.30.63.20:FF:000001">
    <property type="entry name" value="40S ribosomal protein S25"/>
    <property type="match status" value="1"/>
</dbReference>
<dbReference type="Gene3D" id="3.30.63.20">
    <property type="match status" value="1"/>
</dbReference>
<keyword evidence="7" id="KW-1185">Reference proteome</keyword>
<dbReference type="EnsemblPlants" id="TuG1812G0400000109.01.T01">
    <property type="protein sequence ID" value="TuG1812G0400000109.01.T01"/>
    <property type="gene ID" value="TuG1812G0400000109.01"/>
</dbReference>
<evidence type="ECO:0000256" key="4">
    <source>
        <dbReference type="RuleBase" id="RU366057"/>
    </source>
</evidence>
<proteinExistence type="inferred from homology"/>
<dbReference type="SMR" id="A0A8R7R6E6"/>
<accession>A0A8R7R6E6</accession>
<dbReference type="GeneID" id="125550158"/>
<dbReference type="Pfam" id="PF03297">
    <property type="entry name" value="Ribosomal_S25"/>
    <property type="match status" value="1"/>
</dbReference>
<dbReference type="Proteomes" id="UP000015106">
    <property type="component" value="Chromosome 7"/>
</dbReference>
<dbReference type="GO" id="GO:0005840">
    <property type="term" value="C:ribosome"/>
    <property type="evidence" value="ECO:0007669"/>
    <property type="project" value="UniProtKB-KW"/>
</dbReference>
<sequence>MAPKKEKAPAASSKPAKSGGGKQKKKKWSKGKQKEKVNNAVLFDQATYDKLLTEVPKYKQITPSVLSERLRINGSLARRAIKDLMERGLIRMVSIHSSQQIFTRATNT</sequence>
<dbReference type="SUPFAM" id="SSF46785">
    <property type="entry name" value="Winged helix' DNA-binding domain"/>
    <property type="match status" value="1"/>
</dbReference>
<keyword evidence="2 4" id="KW-0689">Ribosomal protein</keyword>
<dbReference type="GO" id="GO:1990904">
    <property type="term" value="C:ribonucleoprotein complex"/>
    <property type="evidence" value="ECO:0007669"/>
    <property type="project" value="UniProtKB-KW"/>
</dbReference>
<dbReference type="InterPro" id="IPR036390">
    <property type="entry name" value="WH_DNA-bd_sf"/>
</dbReference>
<gene>
    <name evidence="6" type="primary">LOC125550158</name>
</gene>
<name>A0A8R7R6E6_TRIUA</name>
<dbReference type="AlphaFoldDB" id="A0A8R7R6E6"/>
<comment type="similarity">
    <text evidence="1 4">Belongs to the eukaryotic ribosomal protein eS25 family.</text>
</comment>
<dbReference type="Proteomes" id="UP000015106">
    <property type="component" value="Chromosome 4"/>
</dbReference>
<evidence type="ECO:0000256" key="1">
    <source>
        <dbReference type="ARBA" id="ARBA00009106"/>
    </source>
</evidence>
<dbReference type="InterPro" id="IPR004977">
    <property type="entry name" value="Ribosomal_eS25"/>
</dbReference>
<evidence type="ECO:0000313" key="7">
    <source>
        <dbReference type="Proteomes" id="UP000015106"/>
    </source>
</evidence>
<evidence type="ECO:0000256" key="5">
    <source>
        <dbReference type="SAM" id="MobiDB-lite"/>
    </source>
</evidence>
<evidence type="ECO:0000256" key="2">
    <source>
        <dbReference type="ARBA" id="ARBA00022980"/>
    </source>
</evidence>
<reference evidence="7" key="1">
    <citation type="journal article" date="2013" name="Nature">
        <title>Draft genome of the wheat A-genome progenitor Triticum urartu.</title>
        <authorList>
            <person name="Ling H.Q."/>
            <person name="Zhao S."/>
            <person name="Liu D."/>
            <person name="Wang J."/>
            <person name="Sun H."/>
            <person name="Zhang C."/>
            <person name="Fan H."/>
            <person name="Li D."/>
            <person name="Dong L."/>
            <person name="Tao Y."/>
            <person name="Gao C."/>
            <person name="Wu H."/>
            <person name="Li Y."/>
            <person name="Cui Y."/>
            <person name="Guo X."/>
            <person name="Zheng S."/>
            <person name="Wang B."/>
            <person name="Yu K."/>
            <person name="Liang Q."/>
            <person name="Yang W."/>
            <person name="Lou X."/>
            <person name="Chen J."/>
            <person name="Feng M."/>
            <person name="Jian J."/>
            <person name="Zhang X."/>
            <person name="Luo G."/>
            <person name="Jiang Y."/>
            <person name="Liu J."/>
            <person name="Wang Z."/>
            <person name="Sha Y."/>
            <person name="Zhang B."/>
            <person name="Wu H."/>
            <person name="Tang D."/>
            <person name="Shen Q."/>
            <person name="Xue P."/>
            <person name="Zou S."/>
            <person name="Wang X."/>
            <person name="Liu X."/>
            <person name="Wang F."/>
            <person name="Yang Y."/>
            <person name="An X."/>
            <person name="Dong Z."/>
            <person name="Zhang K."/>
            <person name="Zhang X."/>
            <person name="Luo M.C."/>
            <person name="Dvorak J."/>
            <person name="Tong Y."/>
            <person name="Wang J."/>
            <person name="Yang H."/>
            <person name="Li Z."/>
            <person name="Wang D."/>
            <person name="Zhang A."/>
            <person name="Wang J."/>
        </authorList>
    </citation>
    <scope>NUCLEOTIDE SEQUENCE</scope>
    <source>
        <strain evidence="7">cv. G1812</strain>
    </source>
</reference>
<dbReference type="OrthoDB" id="1732547at2759"/>
<dbReference type="Gramene" id="TuG1812G0700005377.01.T01">
    <property type="protein sequence ID" value="TuG1812G0700005377.01.T01"/>
    <property type="gene ID" value="TuG1812G0700005377.01"/>
</dbReference>
<reference evidence="6" key="3">
    <citation type="submission" date="2022-06" db="UniProtKB">
        <authorList>
            <consortium name="EnsemblPlants"/>
        </authorList>
    </citation>
    <scope>IDENTIFICATION</scope>
</reference>
<keyword evidence="3 4" id="KW-0687">Ribonucleoprotein</keyword>
<dbReference type="RefSeq" id="XP_048569039.1">
    <property type="nucleotide sequence ID" value="XM_048713082.1"/>
</dbReference>
<dbReference type="EnsemblPlants" id="TuG1812G0700005377.01.T01">
    <property type="protein sequence ID" value="TuG1812G0700005377.01.T01"/>
    <property type="gene ID" value="TuG1812G0700005377.01"/>
</dbReference>
<evidence type="ECO:0000313" key="6">
    <source>
        <dbReference type="EnsemblPlants" id="TuG1812G0700005377.01.T01"/>
    </source>
</evidence>
<evidence type="ECO:0000256" key="3">
    <source>
        <dbReference type="ARBA" id="ARBA00023274"/>
    </source>
</evidence>
<dbReference type="Gramene" id="TuG1812G0400000109.01.T01">
    <property type="protein sequence ID" value="TuG1812G0400000109.01.T01"/>
    <property type="gene ID" value="TuG1812G0400000109.01"/>
</dbReference>